<name>A0ABN2JLQ6_9ACTN</name>
<comment type="caution">
    <text evidence="2">The sequence shown here is derived from an EMBL/GenBank/DDBJ whole genome shotgun (WGS) entry which is preliminary data.</text>
</comment>
<keyword evidence="1" id="KW-0472">Membrane</keyword>
<keyword evidence="1" id="KW-1133">Transmembrane helix</keyword>
<organism evidence="2 3">
    <name type="scientific">Aeromicrobium alkaliterrae</name>
    <dbReference type="NCBI Taxonomy" id="302168"/>
    <lineage>
        <taxon>Bacteria</taxon>
        <taxon>Bacillati</taxon>
        <taxon>Actinomycetota</taxon>
        <taxon>Actinomycetes</taxon>
        <taxon>Propionibacteriales</taxon>
        <taxon>Nocardioidaceae</taxon>
        <taxon>Aeromicrobium</taxon>
    </lineage>
</organism>
<sequence length="160" mass="16328">MTTTIEYPRSSWDAQRAAHLAALSRARWSTCAAASVVALGAIAVVARSDGPAWLLAGLVWGAVMIGVVRTVVRRVAGRGVGDDLAQALAESGTPVSREQVRVLLGIGSCWLADYRYLSADLSSVDQVVLTVTDAPADVVATHFGESAGGFGGVGGDGGGC</sequence>
<dbReference type="Proteomes" id="UP001501057">
    <property type="component" value="Unassembled WGS sequence"/>
</dbReference>
<evidence type="ECO:0000256" key="1">
    <source>
        <dbReference type="SAM" id="Phobius"/>
    </source>
</evidence>
<evidence type="ECO:0000313" key="2">
    <source>
        <dbReference type="EMBL" id="GAA1731578.1"/>
    </source>
</evidence>
<reference evidence="2 3" key="1">
    <citation type="journal article" date="2019" name="Int. J. Syst. Evol. Microbiol.">
        <title>The Global Catalogue of Microorganisms (GCM) 10K type strain sequencing project: providing services to taxonomists for standard genome sequencing and annotation.</title>
        <authorList>
            <consortium name="The Broad Institute Genomics Platform"/>
            <consortium name="The Broad Institute Genome Sequencing Center for Infectious Disease"/>
            <person name="Wu L."/>
            <person name="Ma J."/>
        </authorList>
    </citation>
    <scope>NUCLEOTIDE SEQUENCE [LARGE SCALE GENOMIC DNA]</scope>
    <source>
        <strain evidence="2 3">JCM 13518</strain>
    </source>
</reference>
<evidence type="ECO:0000313" key="3">
    <source>
        <dbReference type="Proteomes" id="UP001501057"/>
    </source>
</evidence>
<feature type="transmembrane region" description="Helical" evidence="1">
    <location>
        <begin position="52"/>
        <end position="72"/>
    </location>
</feature>
<dbReference type="RefSeq" id="WP_344198440.1">
    <property type="nucleotide sequence ID" value="NZ_BAAAME010000002.1"/>
</dbReference>
<accession>A0ABN2JLQ6</accession>
<proteinExistence type="predicted"/>
<protein>
    <submittedName>
        <fullName evidence="2">Uncharacterized protein</fullName>
    </submittedName>
</protein>
<keyword evidence="3" id="KW-1185">Reference proteome</keyword>
<keyword evidence="1" id="KW-0812">Transmembrane</keyword>
<feature type="transmembrane region" description="Helical" evidence="1">
    <location>
        <begin position="26"/>
        <end position="46"/>
    </location>
</feature>
<dbReference type="EMBL" id="BAAAME010000002">
    <property type="protein sequence ID" value="GAA1731578.1"/>
    <property type="molecule type" value="Genomic_DNA"/>
</dbReference>
<gene>
    <name evidence="2" type="ORF">GCM10009710_10290</name>
</gene>